<reference evidence="3" key="1">
    <citation type="journal article" date="2015" name="Genome Announc.">
        <title>Draft genome sequence of the fungus Penicillium brasilianum MG11.</title>
        <authorList>
            <person name="Horn F."/>
            <person name="Linde J."/>
            <person name="Mattern D.J."/>
            <person name="Walther G."/>
            <person name="Guthke R."/>
            <person name="Brakhage A.A."/>
            <person name="Valiante V."/>
        </authorList>
    </citation>
    <scope>NUCLEOTIDE SEQUENCE [LARGE SCALE GENOMIC DNA]</scope>
    <source>
        <strain evidence="3">MG11</strain>
    </source>
</reference>
<evidence type="ECO:0000313" key="3">
    <source>
        <dbReference type="Proteomes" id="UP000042958"/>
    </source>
</evidence>
<protein>
    <submittedName>
        <fullName evidence="2">Uncharacterized protein</fullName>
    </submittedName>
</protein>
<dbReference type="EMBL" id="CDHK01000002">
    <property type="protein sequence ID" value="CEJ55623.1"/>
    <property type="molecule type" value="Genomic_DNA"/>
</dbReference>
<name>A0A0F7TKS7_PENBI</name>
<evidence type="ECO:0000256" key="1">
    <source>
        <dbReference type="SAM" id="MobiDB-lite"/>
    </source>
</evidence>
<dbReference type="STRING" id="104259.A0A0F7TKS7"/>
<dbReference type="OrthoDB" id="4475042at2759"/>
<feature type="region of interest" description="Disordered" evidence="1">
    <location>
        <begin position="108"/>
        <end position="130"/>
    </location>
</feature>
<feature type="compositionally biased region" description="Basic and acidic residues" evidence="1">
    <location>
        <begin position="115"/>
        <end position="124"/>
    </location>
</feature>
<proteinExistence type="predicted"/>
<keyword evidence="3" id="KW-1185">Reference proteome</keyword>
<organism evidence="2 3">
    <name type="scientific">Penicillium brasilianum</name>
    <dbReference type="NCBI Taxonomy" id="104259"/>
    <lineage>
        <taxon>Eukaryota</taxon>
        <taxon>Fungi</taxon>
        <taxon>Dikarya</taxon>
        <taxon>Ascomycota</taxon>
        <taxon>Pezizomycotina</taxon>
        <taxon>Eurotiomycetes</taxon>
        <taxon>Eurotiomycetidae</taxon>
        <taxon>Eurotiales</taxon>
        <taxon>Aspergillaceae</taxon>
        <taxon>Penicillium</taxon>
    </lineage>
</organism>
<accession>A0A0F7TKS7</accession>
<gene>
    <name evidence="2" type="ORF">PMG11_01873</name>
</gene>
<evidence type="ECO:0000313" key="2">
    <source>
        <dbReference type="EMBL" id="CEJ55623.1"/>
    </source>
</evidence>
<dbReference type="AlphaFoldDB" id="A0A0F7TKS7"/>
<dbReference type="Proteomes" id="UP000042958">
    <property type="component" value="Unassembled WGS sequence"/>
</dbReference>
<sequence>MIFMQHEPTLSTLSVNYESEASDERPVSQPARTKIQANFQIARPPPKSSLRLSAKLLLQIQQLSHNHRPVPVLEIWQPPLRKSKLTREFPQRPKLRAGDIYATLDEPYTSSAPSVRKDSAKSDYQESTNSNLQSKDIVSAICQSSSGEAKASTIHFRDAQRSWHASVGFAGPEKTPCYRFTINDETREKSDPGQMIMQWEKRGLAGKDENSSQPFHSDQFVLVLIDRRARRKSRIATMTPGGLEIMVRKTSIMEHLQMCLDLTDPLSTATSGDRDAHVNLEMWLYTHVLTLGIWVAQQEGWLG</sequence>